<proteinExistence type="predicted"/>
<evidence type="ECO:0000313" key="2">
    <source>
        <dbReference type="EMBL" id="KAG5397012.1"/>
    </source>
</evidence>
<name>A0ABQ7ME21_BRACM</name>
<reference evidence="2 3" key="1">
    <citation type="submission" date="2021-03" db="EMBL/GenBank/DDBJ databases">
        <authorList>
            <person name="King G.J."/>
            <person name="Bancroft I."/>
            <person name="Baten A."/>
            <person name="Bloomfield J."/>
            <person name="Borpatragohain P."/>
            <person name="He Z."/>
            <person name="Irish N."/>
            <person name="Irwin J."/>
            <person name="Liu K."/>
            <person name="Mauleon R.P."/>
            <person name="Moore J."/>
            <person name="Morris R."/>
            <person name="Ostergaard L."/>
            <person name="Wang B."/>
            <person name="Wells R."/>
        </authorList>
    </citation>
    <scope>NUCLEOTIDE SEQUENCE [LARGE SCALE GENOMIC DNA]</scope>
    <source>
        <strain evidence="2">R-o-18</strain>
        <tissue evidence="2">Leaf</tissue>
    </source>
</reference>
<keyword evidence="3" id="KW-1185">Reference proteome</keyword>
<dbReference type="EMBL" id="JADBGQ010000005">
    <property type="protein sequence ID" value="KAG5397012.1"/>
    <property type="molecule type" value="Genomic_DNA"/>
</dbReference>
<comment type="caution">
    <text evidence="2">The sequence shown here is derived from an EMBL/GenBank/DDBJ whole genome shotgun (WGS) entry which is preliminary data.</text>
</comment>
<sequence>MSISKEPLRDFIGVLNFLSSGGKFATRMKKIQGGGETASKTTTAKLEIDEEGELLSQCNGDGGLKRRKLVDSDDSGGLTPWRKLCRGLELNGDRESRRDAAAWNGEHSYDQRA</sequence>
<organism evidence="2 3">
    <name type="scientific">Brassica rapa subsp. trilocularis</name>
    <dbReference type="NCBI Taxonomy" id="1813537"/>
    <lineage>
        <taxon>Eukaryota</taxon>
        <taxon>Viridiplantae</taxon>
        <taxon>Streptophyta</taxon>
        <taxon>Embryophyta</taxon>
        <taxon>Tracheophyta</taxon>
        <taxon>Spermatophyta</taxon>
        <taxon>Magnoliopsida</taxon>
        <taxon>eudicotyledons</taxon>
        <taxon>Gunneridae</taxon>
        <taxon>Pentapetalae</taxon>
        <taxon>rosids</taxon>
        <taxon>malvids</taxon>
        <taxon>Brassicales</taxon>
        <taxon>Brassicaceae</taxon>
        <taxon>Brassiceae</taxon>
        <taxon>Brassica</taxon>
    </lineage>
</organism>
<evidence type="ECO:0000313" key="3">
    <source>
        <dbReference type="Proteomes" id="UP000823674"/>
    </source>
</evidence>
<gene>
    <name evidence="2" type="primary">A05g503230.1_BraROA</name>
    <name evidence="2" type="ORF">IGI04_018826</name>
</gene>
<protein>
    <submittedName>
        <fullName evidence="2">Uncharacterized protein</fullName>
    </submittedName>
</protein>
<feature type="region of interest" description="Disordered" evidence="1">
    <location>
        <begin position="94"/>
        <end position="113"/>
    </location>
</feature>
<dbReference type="Proteomes" id="UP000823674">
    <property type="component" value="Chromosome A05"/>
</dbReference>
<accession>A0ABQ7ME21</accession>
<evidence type="ECO:0000256" key="1">
    <source>
        <dbReference type="SAM" id="MobiDB-lite"/>
    </source>
</evidence>